<comment type="caution">
    <text evidence="1">The sequence shown here is derived from an EMBL/GenBank/DDBJ whole genome shotgun (WGS) entry which is preliminary data.</text>
</comment>
<name>X1HCX5_9ZZZZ</name>
<sequence length="46" mass="5091">GSGPISRSWGRVLNESLLNQASSPDDVERIANENNCKMIDSIFLKK</sequence>
<dbReference type="EMBL" id="BARU01018305">
    <property type="protein sequence ID" value="GAH54920.1"/>
    <property type="molecule type" value="Genomic_DNA"/>
</dbReference>
<reference evidence="1" key="1">
    <citation type="journal article" date="2014" name="Front. Microbiol.">
        <title>High frequency of phylogenetically diverse reductive dehalogenase-homologous genes in deep subseafloor sedimentary metagenomes.</title>
        <authorList>
            <person name="Kawai M."/>
            <person name="Futagami T."/>
            <person name="Toyoda A."/>
            <person name="Takaki Y."/>
            <person name="Nishi S."/>
            <person name="Hori S."/>
            <person name="Arai W."/>
            <person name="Tsubouchi T."/>
            <person name="Morono Y."/>
            <person name="Uchiyama I."/>
            <person name="Ito T."/>
            <person name="Fujiyama A."/>
            <person name="Inagaki F."/>
            <person name="Takami H."/>
        </authorList>
    </citation>
    <scope>NUCLEOTIDE SEQUENCE</scope>
    <source>
        <strain evidence="1">Expedition CK06-06</strain>
    </source>
</reference>
<dbReference type="AlphaFoldDB" id="X1HCX5"/>
<evidence type="ECO:0000313" key="1">
    <source>
        <dbReference type="EMBL" id="GAH54920.1"/>
    </source>
</evidence>
<organism evidence="1">
    <name type="scientific">marine sediment metagenome</name>
    <dbReference type="NCBI Taxonomy" id="412755"/>
    <lineage>
        <taxon>unclassified sequences</taxon>
        <taxon>metagenomes</taxon>
        <taxon>ecological metagenomes</taxon>
    </lineage>
</organism>
<accession>X1HCX5</accession>
<protein>
    <submittedName>
        <fullName evidence="1">Uncharacterized protein</fullName>
    </submittedName>
</protein>
<gene>
    <name evidence="1" type="ORF">S03H2_30271</name>
</gene>
<feature type="non-terminal residue" evidence="1">
    <location>
        <position position="1"/>
    </location>
</feature>
<proteinExistence type="predicted"/>